<dbReference type="GO" id="GO:0008270">
    <property type="term" value="F:zinc ion binding"/>
    <property type="evidence" value="ECO:0007669"/>
    <property type="project" value="InterPro"/>
</dbReference>
<evidence type="ECO:0000313" key="4">
    <source>
        <dbReference type="Proteomes" id="UP000780721"/>
    </source>
</evidence>
<dbReference type="GO" id="GO:0006457">
    <property type="term" value="P:protein folding"/>
    <property type="evidence" value="ECO:0007669"/>
    <property type="project" value="UniProtKB-UniRule"/>
</dbReference>
<dbReference type="AlphaFoldDB" id="A0A930E195"/>
<dbReference type="InterPro" id="IPR010603">
    <property type="entry name" value="Znf_CppX_C4"/>
</dbReference>
<comment type="similarity">
    <text evidence="1">Belongs to the ClpX chaperone family.</text>
</comment>
<evidence type="ECO:0000313" key="3">
    <source>
        <dbReference type="EMBL" id="MBF1305972.1"/>
    </source>
</evidence>
<dbReference type="EMBL" id="JABZRB010000338">
    <property type="protein sequence ID" value="MBF1305972.1"/>
    <property type="molecule type" value="Genomic_DNA"/>
</dbReference>
<feature type="domain" description="ClpX-type ZB" evidence="2">
    <location>
        <begin position="1"/>
        <end position="29"/>
    </location>
</feature>
<accession>A0A930E195</accession>
<protein>
    <recommendedName>
        <fullName evidence="2">ClpX-type ZB domain-containing protein</fullName>
    </recommendedName>
</protein>
<feature type="non-terminal residue" evidence="3">
    <location>
        <position position="29"/>
    </location>
</feature>
<sequence length="29" mass="3240">MPMKPDDKVRCSFCGKSAKQVRKMIAGLN</sequence>
<dbReference type="Gene3D" id="6.20.220.10">
    <property type="entry name" value="ClpX chaperone, C4-type zinc finger domain"/>
    <property type="match status" value="1"/>
</dbReference>
<evidence type="ECO:0000256" key="1">
    <source>
        <dbReference type="PROSITE-ProRule" id="PRU01250"/>
    </source>
</evidence>
<comment type="caution">
    <text evidence="3">The sequence shown here is derived from an EMBL/GenBank/DDBJ whole genome shotgun (WGS) entry which is preliminary data.</text>
</comment>
<gene>
    <name evidence="3" type="ORF">HXM91_09055</name>
</gene>
<organism evidence="3 4">
    <name type="scientific">Oribacterium sinus</name>
    <dbReference type="NCBI Taxonomy" id="237576"/>
    <lineage>
        <taxon>Bacteria</taxon>
        <taxon>Bacillati</taxon>
        <taxon>Bacillota</taxon>
        <taxon>Clostridia</taxon>
        <taxon>Lachnospirales</taxon>
        <taxon>Lachnospiraceae</taxon>
        <taxon>Oribacterium</taxon>
    </lineage>
</organism>
<name>A0A930E195_9FIRM</name>
<dbReference type="Pfam" id="PF06689">
    <property type="entry name" value="zf-C4_ClpX"/>
    <property type="match status" value="1"/>
</dbReference>
<comment type="caution">
    <text evidence="1">Lacks conserved residue(s) required for the propagation of feature annotation.</text>
</comment>
<proteinExistence type="inferred from homology"/>
<reference evidence="3" key="1">
    <citation type="submission" date="2020-04" db="EMBL/GenBank/DDBJ databases">
        <title>Deep metagenomics examines the oral microbiome during advanced dental caries in children, revealing novel taxa and co-occurrences with host molecules.</title>
        <authorList>
            <person name="Baker J.L."/>
            <person name="Morton J.T."/>
            <person name="Dinis M."/>
            <person name="Alvarez R."/>
            <person name="Tran N.C."/>
            <person name="Knight R."/>
            <person name="Edlund A."/>
        </authorList>
    </citation>
    <scope>NUCLEOTIDE SEQUENCE</scope>
    <source>
        <strain evidence="3">JCVI_48_bin.5</strain>
    </source>
</reference>
<dbReference type="InterPro" id="IPR059188">
    <property type="entry name" value="Znf_CLPX-like"/>
</dbReference>
<dbReference type="GO" id="GO:0051082">
    <property type="term" value="F:unfolded protein binding"/>
    <property type="evidence" value="ECO:0007669"/>
    <property type="project" value="UniProtKB-UniRule"/>
</dbReference>
<dbReference type="Proteomes" id="UP000780721">
    <property type="component" value="Unassembled WGS sequence"/>
</dbReference>
<evidence type="ECO:0000259" key="2">
    <source>
        <dbReference type="PROSITE" id="PS51902"/>
    </source>
</evidence>
<keyword evidence="1" id="KW-0143">Chaperone</keyword>
<dbReference type="GO" id="GO:0046983">
    <property type="term" value="F:protein dimerization activity"/>
    <property type="evidence" value="ECO:0007669"/>
    <property type="project" value="InterPro"/>
</dbReference>
<dbReference type="PROSITE" id="PS51902">
    <property type="entry name" value="CLPX_ZB"/>
    <property type="match status" value="1"/>
</dbReference>
<dbReference type="InterPro" id="IPR038366">
    <property type="entry name" value="Znf_CppX_C4_sf"/>
</dbReference>